<proteinExistence type="predicted"/>
<protein>
    <submittedName>
        <fullName evidence="2">Uncharacterized protein</fullName>
    </submittedName>
</protein>
<feature type="region of interest" description="Disordered" evidence="1">
    <location>
        <begin position="43"/>
        <end position="75"/>
    </location>
</feature>
<reference evidence="2" key="1">
    <citation type="submission" date="2021-01" db="EMBL/GenBank/DDBJ databases">
        <title>Whole genome shotgun sequence of Actinoplanes cyaneus NBRC 14990.</title>
        <authorList>
            <person name="Komaki H."/>
            <person name="Tamura T."/>
        </authorList>
    </citation>
    <scope>NUCLEOTIDE SEQUENCE</scope>
    <source>
        <strain evidence="2">NBRC 14990</strain>
    </source>
</reference>
<organism evidence="2 3">
    <name type="scientific">Actinoplanes cyaneus</name>
    <dbReference type="NCBI Taxonomy" id="52696"/>
    <lineage>
        <taxon>Bacteria</taxon>
        <taxon>Bacillati</taxon>
        <taxon>Actinomycetota</taxon>
        <taxon>Actinomycetes</taxon>
        <taxon>Micromonosporales</taxon>
        <taxon>Micromonosporaceae</taxon>
        <taxon>Actinoplanes</taxon>
    </lineage>
</organism>
<evidence type="ECO:0000256" key="1">
    <source>
        <dbReference type="SAM" id="MobiDB-lite"/>
    </source>
</evidence>
<keyword evidence="3" id="KW-1185">Reference proteome</keyword>
<dbReference type="Proteomes" id="UP000619479">
    <property type="component" value="Unassembled WGS sequence"/>
</dbReference>
<accession>A0A919M4B0</accession>
<sequence>MASGTETSAVYQGRSYVVRKNRRAAGSRTATAYPMAMIVAPHRPYQKPESRSPAWAEVRPETVTSRAAASGPVTG</sequence>
<dbReference type="EMBL" id="BOMH01000058">
    <property type="protein sequence ID" value="GID69185.1"/>
    <property type="molecule type" value="Genomic_DNA"/>
</dbReference>
<evidence type="ECO:0000313" key="3">
    <source>
        <dbReference type="Proteomes" id="UP000619479"/>
    </source>
</evidence>
<dbReference type="AlphaFoldDB" id="A0A919M4B0"/>
<comment type="caution">
    <text evidence="2">The sequence shown here is derived from an EMBL/GenBank/DDBJ whole genome shotgun (WGS) entry which is preliminary data.</text>
</comment>
<name>A0A919M4B0_9ACTN</name>
<evidence type="ECO:0000313" key="2">
    <source>
        <dbReference type="EMBL" id="GID69185.1"/>
    </source>
</evidence>
<gene>
    <name evidence="2" type="ORF">Acy02nite_70660</name>
</gene>